<dbReference type="InterPro" id="IPR052523">
    <property type="entry name" value="Trichothecene_AcTrans"/>
</dbReference>
<evidence type="ECO:0000259" key="1">
    <source>
        <dbReference type="PROSITE" id="PS51186"/>
    </source>
</evidence>
<dbReference type="PANTHER" id="PTHR42791:SF1">
    <property type="entry name" value="N-ACETYLTRANSFERASE DOMAIN-CONTAINING PROTEIN"/>
    <property type="match status" value="1"/>
</dbReference>
<dbReference type="SUPFAM" id="SSF55729">
    <property type="entry name" value="Acyl-CoA N-acyltransferases (Nat)"/>
    <property type="match status" value="1"/>
</dbReference>
<dbReference type="InterPro" id="IPR016181">
    <property type="entry name" value="Acyl_CoA_acyltransferase"/>
</dbReference>
<name>A0A6J7BTJ6_9ZZZZ</name>
<organism evidence="2">
    <name type="scientific">freshwater metagenome</name>
    <dbReference type="NCBI Taxonomy" id="449393"/>
    <lineage>
        <taxon>unclassified sequences</taxon>
        <taxon>metagenomes</taxon>
        <taxon>ecological metagenomes</taxon>
    </lineage>
</organism>
<proteinExistence type="predicted"/>
<evidence type="ECO:0000313" key="2">
    <source>
        <dbReference type="EMBL" id="CAB4848131.1"/>
    </source>
</evidence>
<accession>A0A6J7BTJ6</accession>
<dbReference type="PROSITE" id="PS51186">
    <property type="entry name" value="GNAT"/>
    <property type="match status" value="1"/>
</dbReference>
<dbReference type="CDD" id="cd04301">
    <property type="entry name" value="NAT_SF"/>
    <property type="match status" value="1"/>
</dbReference>
<dbReference type="Pfam" id="PF00583">
    <property type="entry name" value="Acetyltransf_1"/>
    <property type="match status" value="1"/>
</dbReference>
<dbReference type="Gene3D" id="3.40.630.30">
    <property type="match status" value="1"/>
</dbReference>
<gene>
    <name evidence="2" type="ORF">UFOPK3267_00636</name>
</gene>
<dbReference type="GO" id="GO:0016747">
    <property type="term" value="F:acyltransferase activity, transferring groups other than amino-acyl groups"/>
    <property type="evidence" value="ECO:0007669"/>
    <property type="project" value="InterPro"/>
</dbReference>
<reference evidence="2" key="1">
    <citation type="submission" date="2020-05" db="EMBL/GenBank/DDBJ databases">
        <authorList>
            <person name="Chiriac C."/>
            <person name="Salcher M."/>
            <person name="Ghai R."/>
            <person name="Kavagutti S V."/>
        </authorList>
    </citation>
    <scope>NUCLEOTIDE SEQUENCE</scope>
</reference>
<dbReference type="EMBL" id="CAFBIY010000023">
    <property type="protein sequence ID" value="CAB4848131.1"/>
    <property type="molecule type" value="Genomic_DNA"/>
</dbReference>
<dbReference type="AlphaFoldDB" id="A0A6J7BTJ6"/>
<dbReference type="PANTHER" id="PTHR42791">
    <property type="entry name" value="GNAT FAMILY ACETYLTRANSFERASE"/>
    <property type="match status" value="1"/>
</dbReference>
<sequence length="116" mass="13587">MATILRWSPRFVRMYGRRFLPNLKVLTTLEGMHPTEPHYYLEFVGVHPDHQRKGLGMALLEPMVERADREGVGMYLENSKEKNLAFYGRHGFQVRAQTHLPGRNGPPAWLMWRDPK</sequence>
<dbReference type="InterPro" id="IPR000182">
    <property type="entry name" value="GNAT_dom"/>
</dbReference>
<protein>
    <submittedName>
        <fullName evidence="2">Unannotated protein</fullName>
    </submittedName>
</protein>
<feature type="domain" description="N-acetyltransferase" evidence="1">
    <location>
        <begin position="1"/>
        <end position="116"/>
    </location>
</feature>